<feature type="compositionally biased region" description="Polar residues" evidence="2">
    <location>
        <begin position="16"/>
        <end position="25"/>
    </location>
</feature>
<evidence type="ECO:0000256" key="2">
    <source>
        <dbReference type="SAM" id="MobiDB-lite"/>
    </source>
</evidence>
<evidence type="ECO:0000313" key="7">
    <source>
        <dbReference type="WBParaSite" id="BXY_0247900.1"/>
    </source>
</evidence>
<evidence type="ECO:0000313" key="3">
    <source>
        <dbReference type="EMBL" id="CAD5232313.1"/>
    </source>
</evidence>
<evidence type="ECO:0000313" key="4">
    <source>
        <dbReference type="EMBL" id="CAG9124523.1"/>
    </source>
</evidence>
<feature type="region of interest" description="Disordered" evidence="2">
    <location>
        <begin position="1"/>
        <end position="31"/>
    </location>
</feature>
<dbReference type="Proteomes" id="UP000582659">
    <property type="component" value="Unassembled WGS sequence"/>
</dbReference>
<keyword evidence="6" id="KW-1185">Reference proteome</keyword>
<reference evidence="7" key="1">
    <citation type="submission" date="2016-11" db="UniProtKB">
        <authorList>
            <consortium name="WormBaseParasite"/>
        </authorList>
    </citation>
    <scope>IDENTIFICATION</scope>
</reference>
<name>A0A1I7RP39_BURXY</name>
<protein>
    <submittedName>
        <fullName evidence="3">(pine wood nematode) hypothetical protein</fullName>
    </submittedName>
</protein>
<dbReference type="OrthoDB" id="5799706at2759"/>
<accession>A0A1I7RP39</accession>
<sequence>MASALSALLEEPNSPPKNESANVTPVGSPRHDKMLLENDLVDNLKDSTEPLPESNLGKAVDSFIVQWNQLLGDFSSVVGFTPPSPDHVKEKAEYSVKQVREAGLDVTSELHRVMLEWRLNHPQEATEEDTKDLEDAIERQNNLLKSVNGRLNELLRREDPREDQMQE</sequence>
<gene>
    <name evidence="3" type="ORF">BXYJ_LOCUS12404</name>
</gene>
<keyword evidence="1" id="KW-0175">Coiled coil</keyword>
<evidence type="ECO:0000313" key="5">
    <source>
        <dbReference type="Proteomes" id="UP000095284"/>
    </source>
</evidence>
<organism evidence="5 7">
    <name type="scientific">Bursaphelenchus xylophilus</name>
    <name type="common">Pinewood nematode worm</name>
    <name type="synonym">Aphelenchoides xylophilus</name>
    <dbReference type="NCBI Taxonomy" id="6326"/>
    <lineage>
        <taxon>Eukaryota</taxon>
        <taxon>Metazoa</taxon>
        <taxon>Ecdysozoa</taxon>
        <taxon>Nematoda</taxon>
        <taxon>Chromadorea</taxon>
        <taxon>Rhabditida</taxon>
        <taxon>Tylenchina</taxon>
        <taxon>Tylenchomorpha</taxon>
        <taxon>Aphelenchoidea</taxon>
        <taxon>Aphelenchoididae</taxon>
        <taxon>Bursaphelenchus</taxon>
    </lineage>
</organism>
<proteinExistence type="predicted"/>
<reference evidence="4" key="2">
    <citation type="submission" date="2020-08" db="EMBL/GenBank/DDBJ databases">
        <authorList>
            <person name="Kikuchi T."/>
        </authorList>
    </citation>
    <scope>NUCLEOTIDE SEQUENCE</scope>
    <source>
        <strain evidence="3">Ka4C1</strain>
    </source>
</reference>
<dbReference type="WBParaSite" id="BXY_0247900.1">
    <property type="protein sequence ID" value="BXY_0247900.1"/>
    <property type="gene ID" value="BXY_0247900"/>
</dbReference>
<dbReference type="EMBL" id="CAJFDI010000005">
    <property type="protein sequence ID" value="CAD5232313.1"/>
    <property type="molecule type" value="Genomic_DNA"/>
</dbReference>
<dbReference type="Proteomes" id="UP000659654">
    <property type="component" value="Unassembled WGS sequence"/>
</dbReference>
<evidence type="ECO:0000256" key="1">
    <source>
        <dbReference type="SAM" id="Coils"/>
    </source>
</evidence>
<dbReference type="SMR" id="A0A1I7RP39"/>
<dbReference type="eggNOG" id="ENOG502SD7Z">
    <property type="taxonomic scope" value="Eukaryota"/>
</dbReference>
<dbReference type="Proteomes" id="UP000095284">
    <property type="component" value="Unplaced"/>
</dbReference>
<dbReference type="AlphaFoldDB" id="A0A1I7RP39"/>
<evidence type="ECO:0000313" key="6">
    <source>
        <dbReference type="Proteomes" id="UP000659654"/>
    </source>
</evidence>
<dbReference type="EMBL" id="CAJFCV020000005">
    <property type="protein sequence ID" value="CAG9124523.1"/>
    <property type="molecule type" value="Genomic_DNA"/>
</dbReference>
<feature type="coiled-coil region" evidence="1">
    <location>
        <begin position="123"/>
        <end position="157"/>
    </location>
</feature>